<accession>A0A6V8KDI3</accession>
<dbReference type="InterPro" id="IPR036388">
    <property type="entry name" value="WH-like_DNA-bd_sf"/>
</dbReference>
<dbReference type="InterPro" id="IPR001845">
    <property type="entry name" value="HTH_ArsR_DNA-bd_dom"/>
</dbReference>
<dbReference type="Gene3D" id="1.10.10.10">
    <property type="entry name" value="Winged helix-like DNA-binding domain superfamily/Winged helix DNA-binding domain"/>
    <property type="match status" value="1"/>
</dbReference>
<dbReference type="Gene3D" id="3.40.50.2300">
    <property type="match status" value="1"/>
</dbReference>
<dbReference type="Pfam" id="PF01451">
    <property type="entry name" value="LMWPc"/>
    <property type="match status" value="1"/>
</dbReference>
<dbReference type="SMART" id="SM00418">
    <property type="entry name" value="HTH_ARSR"/>
    <property type="match status" value="1"/>
</dbReference>
<dbReference type="AlphaFoldDB" id="A0A6V8KDI3"/>
<reference evidence="3 4" key="1">
    <citation type="submission" date="2020-03" db="EMBL/GenBank/DDBJ databases">
        <title>Whole genome shotgun sequence of Phytohabitans houttuyneae NBRC 108639.</title>
        <authorList>
            <person name="Komaki H."/>
            <person name="Tamura T."/>
        </authorList>
    </citation>
    <scope>NUCLEOTIDE SEQUENCE [LARGE SCALE GENOMIC DNA]</scope>
    <source>
        <strain evidence="3 4">NBRC 108639</strain>
    </source>
</reference>
<protein>
    <submittedName>
        <fullName evidence="3">ArsR family transcriptional regulator</fullName>
    </submittedName>
</protein>
<dbReference type="EMBL" id="BLPF01000003">
    <property type="protein sequence ID" value="GFJ83292.1"/>
    <property type="molecule type" value="Genomic_DNA"/>
</dbReference>
<comment type="caution">
    <text evidence="3">The sequence shown here is derived from an EMBL/GenBank/DDBJ whole genome shotgun (WGS) entry which is preliminary data.</text>
</comment>
<dbReference type="SUPFAM" id="SSF52788">
    <property type="entry name" value="Phosphotyrosine protein phosphatases I"/>
    <property type="match status" value="1"/>
</dbReference>
<dbReference type="Pfam" id="PF01022">
    <property type="entry name" value="HTH_5"/>
    <property type="match status" value="1"/>
</dbReference>
<gene>
    <name evidence="3" type="ORF">Phou_074720</name>
</gene>
<dbReference type="CDD" id="cd16345">
    <property type="entry name" value="LMWP_ArsC"/>
    <property type="match status" value="1"/>
</dbReference>
<evidence type="ECO:0000313" key="4">
    <source>
        <dbReference type="Proteomes" id="UP000482800"/>
    </source>
</evidence>
<keyword evidence="1" id="KW-0059">Arsenical resistance</keyword>
<keyword evidence="4" id="KW-1185">Reference proteome</keyword>
<organism evidence="3 4">
    <name type="scientific">Phytohabitans houttuyneae</name>
    <dbReference type="NCBI Taxonomy" id="1076126"/>
    <lineage>
        <taxon>Bacteria</taxon>
        <taxon>Bacillati</taxon>
        <taxon>Actinomycetota</taxon>
        <taxon>Actinomycetes</taxon>
        <taxon>Micromonosporales</taxon>
        <taxon>Micromonosporaceae</taxon>
    </lineage>
</organism>
<sequence length="240" mass="25794">MDEVPPEFLGLAGHPVRWRLLTALARSDRQVHELSDLVGEPQNLVSYHLARLRTAGLVSVRRSAADGRVVFYALDLARCGELLSAAGAALHPALALVPPPPPPGDGPGDAVLFLCTGNSARSQIAEALLRRARPRLAVFSAGSHPKPLHPQAVRVMSERGLDTSGLRSKHLDEFAGRRLGHVVTLCDKVRLVAPDFPGDPERVHWSIPDPAGAGDGAAAFARTADELSVRIHYLLHRMEA</sequence>
<dbReference type="InterPro" id="IPR023485">
    <property type="entry name" value="Ptyr_pPase"/>
</dbReference>
<dbReference type="RefSeq" id="WP_173065571.1">
    <property type="nucleotide sequence ID" value="NZ_BAABGO010000020.1"/>
</dbReference>
<dbReference type="GO" id="GO:0046685">
    <property type="term" value="P:response to arsenic-containing substance"/>
    <property type="evidence" value="ECO:0007669"/>
    <property type="project" value="UniProtKB-KW"/>
</dbReference>
<name>A0A6V8KDI3_9ACTN</name>
<dbReference type="PROSITE" id="PS50987">
    <property type="entry name" value="HTH_ARSR_2"/>
    <property type="match status" value="1"/>
</dbReference>
<reference evidence="3 4" key="2">
    <citation type="submission" date="2020-03" db="EMBL/GenBank/DDBJ databases">
        <authorList>
            <person name="Ichikawa N."/>
            <person name="Kimura A."/>
            <person name="Kitahashi Y."/>
            <person name="Uohara A."/>
        </authorList>
    </citation>
    <scope>NUCLEOTIDE SEQUENCE [LARGE SCALE GENOMIC DNA]</scope>
    <source>
        <strain evidence="3 4">NBRC 108639</strain>
    </source>
</reference>
<dbReference type="GO" id="GO:0003700">
    <property type="term" value="F:DNA-binding transcription factor activity"/>
    <property type="evidence" value="ECO:0007669"/>
    <property type="project" value="InterPro"/>
</dbReference>
<dbReference type="InterPro" id="IPR036390">
    <property type="entry name" value="WH_DNA-bd_sf"/>
</dbReference>
<dbReference type="Proteomes" id="UP000482800">
    <property type="component" value="Unassembled WGS sequence"/>
</dbReference>
<evidence type="ECO:0000256" key="1">
    <source>
        <dbReference type="ARBA" id="ARBA00022849"/>
    </source>
</evidence>
<dbReference type="SMART" id="SM00226">
    <property type="entry name" value="LMWPc"/>
    <property type="match status" value="1"/>
</dbReference>
<evidence type="ECO:0000259" key="2">
    <source>
        <dbReference type="PROSITE" id="PS50987"/>
    </source>
</evidence>
<dbReference type="InterPro" id="IPR036196">
    <property type="entry name" value="Ptyr_pPase_sf"/>
</dbReference>
<proteinExistence type="predicted"/>
<dbReference type="PANTHER" id="PTHR43428">
    <property type="entry name" value="ARSENATE REDUCTASE"/>
    <property type="match status" value="1"/>
</dbReference>
<feature type="domain" description="HTH arsR-type" evidence="2">
    <location>
        <begin position="1"/>
        <end position="94"/>
    </location>
</feature>
<dbReference type="SUPFAM" id="SSF46785">
    <property type="entry name" value="Winged helix' DNA-binding domain"/>
    <property type="match status" value="1"/>
</dbReference>
<dbReference type="PANTHER" id="PTHR43428:SF1">
    <property type="entry name" value="ARSENATE REDUCTASE"/>
    <property type="match status" value="1"/>
</dbReference>
<evidence type="ECO:0000313" key="3">
    <source>
        <dbReference type="EMBL" id="GFJ83292.1"/>
    </source>
</evidence>
<dbReference type="CDD" id="cd00090">
    <property type="entry name" value="HTH_ARSR"/>
    <property type="match status" value="1"/>
</dbReference>
<dbReference type="InterPro" id="IPR011991">
    <property type="entry name" value="ArsR-like_HTH"/>
</dbReference>